<dbReference type="CDD" id="cd04745">
    <property type="entry name" value="LbH_paaY_like"/>
    <property type="match status" value="1"/>
</dbReference>
<dbReference type="AlphaFoldDB" id="A0A5E4SFS7"/>
<dbReference type="OrthoDB" id="9803036at2"/>
<dbReference type="Gene3D" id="2.160.10.10">
    <property type="entry name" value="Hexapeptide repeat proteins"/>
    <property type="match status" value="1"/>
</dbReference>
<dbReference type="Proteomes" id="UP000366945">
    <property type="component" value="Unassembled WGS sequence"/>
</dbReference>
<dbReference type="Pfam" id="PF00132">
    <property type="entry name" value="Hexapep"/>
    <property type="match status" value="1"/>
</dbReference>
<keyword evidence="3" id="KW-1185">Reference proteome</keyword>
<dbReference type="RefSeq" id="WP_150678131.1">
    <property type="nucleotide sequence ID" value="NZ_CABPSK010000001.1"/>
</dbReference>
<dbReference type="InterPro" id="IPR011004">
    <property type="entry name" value="Trimer_LpxA-like_sf"/>
</dbReference>
<evidence type="ECO:0000256" key="1">
    <source>
        <dbReference type="SAM" id="MobiDB-lite"/>
    </source>
</evidence>
<organism evidence="2 3">
    <name type="scientific">Pandoraea pneumonica</name>
    <dbReference type="NCBI Taxonomy" id="2508299"/>
    <lineage>
        <taxon>Bacteria</taxon>
        <taxon>Pseudomonadati</taxon>
        <taxon>Pseudomonadota</taxon>
        <taxon>Betaproteobacteria</taxon>
        <taxon>Burkholderiales</taxon>
        <taxon>Burkholderiaceae</taxon>
        <taxon>Pandoraea</taxon>
    </lineage>
</organism>
<dbReference type="InterPro" id="IPR001451">
    <property type="entry name" value="Hexapep"/>
</dbReference>
<protein>
    <submittedName>
        <fullName evidence="2">Phenylacetic acid degradation protein PaaY</fullName>
    </submittedName>
</protein>
<evidence type="ECO:0000313" key="3">
    <source>
        <dbReference type="Proteomes" id="UP000366945"/>
    </source>
</evidence>
<dbReference type="EMBL" id="CABPSK010000001">
    <property type="protein sequence ID" value="VVD73983.1"/>
    <property type="molecule type" value="Genomic_DNA"/>
</dbReference>
<proteinExistence type="predicted"/>
<gene>
    <name evidence="2" type="ORF">PPN31114_00760</name>
</gene>
<accession>A0A5E4SFS7</accession>
<feature type="region of interest" description="Disordered" evidence="1">
    <location>
        <begin position="177"/>
        <end position="199"/>
    </location>
</feature>
<dbReference type="GeneID" id="300402819"/>
<evidence type="ECO:0000313" key="2">
    <source>
        <dbReference type="EMBL" id="VVD73983.1"/>
    </source>
</evidence>
<dbReference type="PANTHER" id="PTHR13061:SF29">
    <property type="entry name" value="GAMMA CARBONIC ANHYDRASE-LIKE 1, MITOCHONDRIAL-RELATED"/>
    <property type="match status" value="1"/>
</dbReference>
<sequence length="199" mass="21164">MVRVFEIDGVVPVVDPAAFVHPHATLIGGVVVGPRCYVGPGASLRGDFGRIRICAGANIQDGCILHGYPGKETVVEEDGHVGHGAILHGCHIGRNAMIGMGAIIMDNAEVGESAVVGAGSFVKTGMVVAPRTLVIGSPARFVRRLSDDEVAWKSDGTRVYQQLSVRSLQTMREVEALTDPSAQTGRLQVEDRSPDDRKR</sequence>
<feature type="compositionally biased region" description="Basic and acidic residues" evidence="1">
    <location>
        <begin position="188"/>
        <end position="199"/>
    </location>
</feature>
<reference evidence="2 3" key="1">
    <citation type="submission" date="2019-08" db="EMBL/GenBank/DDBJ databases">
        <authorList>
            <person name="Peeters C."/>
        </authorList>
    </citation>
    <scope>NUCLEOTIDE SEQUENCE [LARGE SCALE GENOMIC DNA]</scope>
    <source>
        <strain evidence="2 3">LMG 31114</strain>
    </source>
</reference>
<dbReference type="PANTHER" id="PTHR13061">
    <property type="entry name" value="DYNACTIN SUBUNIT P25"/>
    <property type="match status" value="1"/>
</dbReference>
<dbReference type="SUPFAM" id="SSF51161">
    <property type="entry name" value="Trimeric LpxA-like enzymes"/>
    <property type="match status" value="1"/>
</dbReference>
<name>A0A5E4SFS7_9BURK</name>
<dbReference type="InterPro" id="IPR050484">
    <property type="entry name" value="Transf_Hexapept/Carb_Anhydrase"/>
</dbReference>